<reference evidence="3 4" key="1">
    <citation type="submission" date="2023-01" db="EMBL/GenBank/DDBJ databases">
        <title>Psychrosphaera sp. nov., isolated from marine algae.</title>
        <authorList>
            <person name="Bayburt H."/>
            <person name="Choi B.J."/>
            <person name="Kim J.M."/>
            <person name="Choi D.G."/>
            <person name="Jeon C.O."/>
        </authorList>
    </citation>
    <scope>NUCLEOTIDE SEQUENCE [LARGE SCALE GENOMIC DNA]</scope>
    <source>
        <strain evidence="3 4">G1-22</strain>
    </source>
</reference>
<keyword evidence="1" id="KW-0812">Transmembrane</keyword>
<dbReference type="Pfam" id="PF01578">
    <property type="entry name" value="Cytochrom_C_asm"/>
    <property type="match status" value="1"/>
</dbReference>
<keyword evidence="1" id="KW-0472">Membrane</keyword>
<organism evidence="3 4">
    <name type="scientific">Psychrosphaera algicola</name>
    <dbReference type="NCBI Taxonomy" id="3023714"/>
    <lineage>
        <taxon>Bacteria</taxon>
        <taxon>Pseudomonadati</taxon>
        <taxon>Pseudomonadota</taxon>
        <taxon>Gammaproteobacteria</taxon>
        <taxon>Alteromonadales</taxon>
        <taxon>Pseudoalteromonadaceae</taxon>
        <taxon>Psychrosphaera</taxon>
    </lineage>
</organism>
<gene>
    <name evidence="3" type="primary">ccsA</name>
    <name evidence="3" type="ORF">PN838_08940</name>
</gene>
<dbReference type="PANTHER" id="PTHR38034">
    <property type="entry name" value="INNER MEMBRANE PROTEIN YPJD"/>
    <property type="match status" value="1"/>
</dbReference>
<evidence type="ECO:0000313" key="4">
    <source>
        <dbReference type="Proteomes" id="UP001528411"/>
    </source>
</evidence>
<dbReference type="EMBL" id="JAQOMS010000002">
    <property type="protein sequence ID" value="MDC2888877.1"/>
    <property type="molecule type" value="Genomic_DNA"/>
</dbReference>
<feature type="transmembrane region" description="Helical" evidence="1">
    <location>
        <begin position="61"/>
        <end position="80"/>
    </location>
</feature>
<sequence>MNFKLLFSAALVAILLQLVTAKQLLYVSGGIHLSLVSMCLIISALINIVIVIRSLSHLNTMLMLVSFGFSGFLTILLMFVPNTSLAYIGPEFTVSTATLVHILLSVAAYCILVIASLYAIQFRYIDSKLKAKTLSLHSHLPPLSSVEAQHFRLMAIGLVLLTLALVTGFTFLDNMFSNQYAHKTVLSIVAWAIFLTLAIGHKVYGWRGNNSAIATIVAAFILTLAYFGSRFVREILLN</sequence>
<dbReference type="RefSeq" id="WP_215963542.1">
    <property type="nucleotide sequence ID" value="NZ_JAQOMS010000002.1"/>
</dbReference>
<evidence type="ECO:0000256" key="1">
    <source>
        <dbReference type="SAM" id="Phobius"/>
    </source>
</evidence>
<feature type="transmembrane region" description="Helical" evidence="1">
    <location>
        <begin position="100"/>
        <end position="120"/>
    </location>
</feature>
<feature type="transmembrane region" description="Helical" evidence="1">
    <location>
        <begin position="184"/>
        <end position="200"/>
    </location>
</feature>
<keyword evidence="4" id="KW-1185">Reference proteome</keyword>
<feature type="transmembrane region" description="Helical" evidence="1">
    <location>
        <begin position="212"/>
        <end position="232"/>
    </location>
</feature>
<dbReference type="PANTHER" id="PTHR38034:SF1">
    <property type="entry name" value="INNER MEMBRANE PROTEIN YPJD"/>
    <property type="match status" value="1"/>
</dbReference>
<keyword evidence="1" id="KW-1133">Transmembrane helix</keyword>
<feature type="transmembrane region" description="Helical" evidence="1">
    <location>
        <begin position="31"/>
        <end position="52"/>
    </location>
</feature>
<evidence type="ECO:0000313" key="3">
    <source>
        <dbReference type="EMBL" id="MDC2888877.1"/>
    </source>
</evidence>
<protein>
    <submittedName>
        <fullName evidence="3">Cytochrome c biogenesis protein CcsA</fullName>
    </submittedName>
</protein>
<dbReference type="InterPro" id="IPR002541">
    <property type="entry name" value="Cyt_c_assembly"/>
</dbReference>
<proteinExistence type="predicted"/>
<dbReference type="InterPro" id="IPR052372">
    <property type="entry name" value="YpjD/HemX"/>
</dbReference>
<comment type="caution">
    <text evidence="3">The sequence shown here is derived from an EMBL/GenBank/DDBJ whole genome shotgun (WGS) entry which is preliminary data.</text>
</comment>
<feature type="domain" description="Cytochrome c assembly protein" evidence="2">
    <location>
        <begin position="40"/>
        <end position="236"/>
    </location>
</feature>
<feature type="transmembrane region" description="Helical" evidence="1">
    <location>
        <begin position="153"/>
        <end position="172"/>
    </location>
</feature>
<evidence type="ECO:0000259" key="2">
    <source>
        <dbReference type="Pfam" id="PF01578"/>
    </source>
</evidence>
<name>A0ABT5FE33_9GAMM</name>
<dbReference type="Proteomes" id="UP001528411">
    <property type="component" value="Unassembled WGS sequence"/>
</dbReference>
<accession>A0ABT5FE33</accession>